<dbReference type="AlphaFoldDB" id="A0A967EYF7"/>
<dbReference type="RefSeq" id="WP_167225513.1">
    <property type="nucleotide sequence ID" value="NZ_JAAQPH010000010.1"/>
</dbReference>
<dbReference type="SUPFAM" id="SSF53756">
    <property type="entry name" value="UDP-Glycosyltransferase/glycogen phosphorylase"/>
    <property type="match status" value="1"/>
</dbReference>
<protein>
    <recommendedName>
        <fullName evidence="1">Glycosyl transferase family 28 C-terminal domain-containing protein</fullName>
    </recommendedName>
</protein>
<comment type="caution">
    <text evidence="2">The sequence shown here is derived from an EMBL/GenBank/DDBJ whole genome shotgun (WGS) entry which is preliminary data.</text>
</comment>
<accession>A0A967EYF7</accession>
<dbReference type="GO" id="GO:0016758">
    <property type="term" value="F:hexosyltransferase activity"/>
    <property type="evidence" value="ECO:0007669"/>
    <property type="project" value="InterPro"/>
</dbReference>
<gene>
    <name evidence="2" type="ORF">HBA54_13790</name>
</gene>
<dbReference type="Gene3D" id="3.40.50.2000">
    <property type="entry name" value="Glycogen Phosphorylase B"/>
    <property type="match status" value="1"/>
</dbReference>
<sequence length="271" mass="29167">MTVAERPNMTGRLAGESVTAIVVDTAIVPRLNSRDEPLVLILREMPEDRVEAFRLPGERPWDLVIVPNPEDHWMPKLGQGFARNVATVGWIYRRPAAVPRRAGAVPRLLIATGGGGKADEAAVLRGQLDTIIASLRTGTACPFTVEQALATRAPTQARLCGADRVFDPGTALNDCFAAADIVVSTAGYNSVLELAMTETPTMLVPMARSIDDQVERAKAWGPRVGCFLDPAVPEAALEWLRQQIEVPVRRPPVDLGPSGGAEAARRILALL</sequence>
<reference evidence="2" key="1">
    <citation type="submission" date="2020-03" db="EMBL/GenBank/DDBJ databases">
        <title>Genome of Pelagibius litoralis DSM 21314T.</title>
        <authorList>
            <person name="Wang G."/>
        </authorList>
    </citation>
    <scope>NUCLEOTIDE SEQUENCE</scope>
    <source>
        <strain evidence="2">DSM 21314</strain>
    </source>
</reference>
<evidence type="ECO:0000313" key="2">
    <source>
        <dbReference type="EMBL" id="NIA69669.1"/>
    </source>
</evidence>
<dbReference type="EMBL" id="JAAQPH010000010">
    <property type="protein sequence ID" value="NIA69669.1"/>
    <property type="molecule type" value="Genomic_DNA"/>
</dbReference>
<keyword evidence="3" id="KW-1185">Reference proteome</keyword>
<evidence type="ECO:0000259" key="1">
    <source>
        <dbReference type="Pfam" id="PF04101"/>
    </source>
</evidence>
<evidence type="ECO:0000313" key="3">
    <source>
        <dbReference type="Proteomes" id="UP000761264"/>
    </source>
</evidence>
<feature type="domain" description="Glycosyl transferase family 28 C-terminal" evidence="1">
    <location>
        <begin position="173"/>
        <end position="218"/>
    </location>
</feature>
<dbReference type="InterPro" id="IPR007235">
    <property type="entry name" value="Glyco_trans_28_C"/>
</dbReference>
<dbReference type="Proteomes" id="UP000761264">
    <property type="component" value="Unassembled WGS sequence"/>
</dbReference>
<proteinExistence type="predicted"/>
<name>A0A967EYF7_9PROT</name>
<organism evidence="2 3">
    <name type="scientific">Pelagibius litoralis</name>
    <dbReference type="NCBI Taxonomy" id="374515"/>
    <lineage>
        <taxon>Bacteria</taxon>
        <taxon>Pseudomonadati</taxon>
        <taxon>Pseudomonadota</taxon>
        <taxon>Alphaproteobacteria</taxon>
        <taxon>Rhodospirillales</taxon>
        <taxon>Rhodovibrionaceae</taxon>
        <taxon>Pelagibius</taxon>
    </lineage>
</organism>
<dbReference type="Pfam" id="PF04101">
    <property type="entry name" value="Glyco_tran_28_C"/>
    <property type="match status" value="1"/>
</dbReference>